<dbReference type="InParanoid" id="A0A1E5R5B3"/>
<dbReference type="FunCoup" id="A0A1E5R5B3">
    <property type="interactions" value="268"/>
</dbReference>
<dbReference type="OrthoDB" id="2735536at2759"/>
<dbReference type="STRING" id="56408.A0A1E5R5B3"/>
<comment type="similarity">
    <text evidence="2">Belongs to the NAD(P)-dependent epimerase/dehydratase family. Dihydroflavonol-4-reductase subfamily.</text>
</comment>
<reference evidence="5" key="1">
    <citation type="journal article" date="2016" name="Genome Announc.">
        <title>Genome sequences of three species of Hanseniaspora isolated from spontaneous wine fermentations.</title>
        <authorList>
            <person name="Sternes P.R."/>
            <person name="Lee D."/>
            <person name="Kutyna D.R."/>
            <person name="Borneman A.R."/>
        </authorList>
    </citation>
    <scope>NUCLEOTIDE SEQUENCE [LARGE SCALE GENOMIC DNA]</scope>
    <source>
        <strain evidence="5">AWRI3579</strain>
    </source>
</reference>
<dbReference type="Gene3D" id="3.40.50.720">
    <property type="entry name" value="NAD(P)-binding Rossmann-like Domain"/>
    <property type="match status" value="1"/>
</dbReference>
<feature type="domain" description="NAD-dependent epimerase/dehydratase" evidence="3">
    <location>
        <begin position="6"/>
        <end position="257"/>
    </location>
</feature>
<evidence type="ECO:0000256" key="1">
    <source>
        <dbReference type="ARBA" id="ARBA00023002"/>
    </source>
</evidence>
<dbReference type="Pfam" id="PF01370">
    <property type="entry name" value="Epimerase"/>
    <property type="match status" value="1"/>
</dbReference>
<dbReference type="GO" id="GO:0016616">
    <property type="term" value="F:oxidoreductase activity, acting on the CH-OH group of donors, NAD or NADP as acceptor"/>
    <property type="evidence" value="ECO:0007669"/>
    <property type="project" value="TreeGrafter"/>
</dbReference>
<dbReference type="SUPFAM" id="SSF51735">
    <property type="entry name" value="NAD(P)-binding Rossmann-fold domains"/>
    <property type="match status" value="1"/>
</dbReference>
<dbReference type="FunFam" id="3.40.50.720:FF:000191">
    <property type="entry name" value="Methylglyoxal reductase (NADPH-dependent)"/>
    <property type="match status" value="1"/>
</dbReference>
<dbReference type="InterPro" id="IPR036291">
    <property type="entry name" value="NAD(P)-bd_dom_sf"/>
</dbReference>
<dbReference type="InterPro" id="IPR050425">
    <property type="entry name" value="NAD(P)_dehydrat-like"/>
</dbReference>
<sequence length="345" mass="38229">MTKQTVFVSGATGFIAQHIIKQLLDSNLYKVVGSVRNSVKADKVMRDFGNNTDLTLVIVEDLSNLDAFDSVFEKHGATFDYVLHTACPILSADNDFQKNLITPAINGSKNIFEATVKYAPNVKKFVQTSSYAAMRNPDANHNPNITVNEKSWGSLTLQEGLQNGWSAYFYAKTSAEREVWALHKSLNARFLLTVINPTFVFGPQCFDSSVSKTLNSSCEIINAIVHSKPSDPPQQDIKGNFIDVRDLARAQVQCITDDKLNGQRLLLSAGKYCWQLIANIINTEFPELRGKIAKGEKGGDKQVLNSFAKIDNHVTKELLGFEFTDLETSVTDTVQQILKVEATAK</sequence>
<dbReference type="SMR" id="A0A1E5R5B3"/>
<evidence type="ECO:0000313" key="4">
    <source>
        <dbReference type="EMBL" id="OEJ82094.1"/>
    </source>
</evidence>
<name>A0A1E5R5B3_9ASCO</name>
<dbReference type="PANTHER" id="PTHR10366">
    <property type="entry name" value="NAD DEPENDENT EPIMERASE/DEHYDRATASE"/>
    <property type="match status" value="1"/>
</dbReference>
<organism evidence="4 5">
    <name type="scientific">Hanseniaspora osmophila</name>
    <dbReference type="NCBI Taxonomy" id="56408"/>
    <lineage>
        <taxon>Eukaryota</taxon>
        <taxon>Fungi</taxon>
        <taxon>Dikarya</taxon>
        <taxon>Ascomycota</taxon>
        <taxon>Saccharomycotina</taxon>
        <taxon>Saccharomycetes</taxon>
        <taxon>Saccharomycodales</taxon>
        <taxon>Saccharomycodaceae</taxon>
        <taxon>Hanseniaspora</taxon>
    </lineage>
</organism>
<dbReference type="Proteomes" id="UP000095728">
    <property type="component" value="Unassembled WGS sequence"/>
</dbReference>
<evidence type="ECO:0000259" key="3">
    <source>
        <dbReference type="Pfam" id="PF01370"/>
    </source>
</evidence>
<evidence type="ECO:0000256" key="2">
    <source>
        <dbReference type="ARBA" id="ARBA00023445"/>
    </source>
</evidence>
<protein>
    <submittedName>
        <fullName evidence="4">NADPH-dependent aldehyde reductase ARI1</fullName>
    </submittedName>
</protein>
<proteinExistence type="inferred from homology"/>
<dbReference type="PANTHER" id="PTHR10366:SF564">
    <property type="entry name" value="STEROL-4-ALPHA-CARBOXYLATE 3-DEHYDROGENASE, DECARBOXYLATING"/>
    <property type="match status" value="1"/>
</dbReference>
<keyword evidence="5" id="KW-1185">Reference proteome</keyword>
<keyword evidence="1" id="KW-0560">Oxidoreductase</keyword>
<accession>A0A1E5R5B3</accession>
<dbReference type="AlphaFoldDB" id="A0A1E5R5B3"/>
<gene>
    <name evidence="4" type="ORF">AWRI3579_g3603</name>
</gene>
<dbReference type="EMBL" id="LPNM01000010">
    <property type="protein sequence ID" value="OEJ82094.1"/>
    <property type="molecule type" value="Genomic_DNA"/>
</dbReference>
<evidence type="ECO:0000313" key="5">
    <source>
        <dbReference type="Proteomes" id="UP000095728"/>
    </source>
</evidence>
<comment type="caution">
    <text evidence="4">The sequence shown here is derived from an EMBL/GenBank/DDBJ whole genome shotgun (WGS) entry which is preliminary data.</text>
</comment>
<dbReference type="InterPro" id="IPR001509">
    <property type="entry name" value="Epimerase_deHydtase"/>
</dbReference>